<reference evidence="1" key="1">
    <citation type="submission" date="2022-08" db="EMBL/GenBank/DDBJ databases">
        <authorList>
            <person name="Gutierrez-Valencia J."/>
        </authorList>
    </citation>
    <scope>NUCLEOTIDE SEQUENCE</scope>
</reference>
<feature type="non-terminal residue" evidence="1">
    <location>
        <position position="1"/>
    </location>
</feature>
<comment type="caution">
    <text evidence="1">The sequence shown here is derived from an EMBL/GenBank/DDBJ whole genome shotgun (WGS) entry which is preliminary data.</text>
</comment>
<evidence type="ECO:0000313" key="2">
    <source>
        <dbReference type="Proteomes" id="UP001154282"/>
    </source>
</evidence>
<dbReference type="Proteomes" id="UP001154282">
    <property type="component" value="Unassembled WGS sequence"/>
</dbReference>
<keyword evidence="2" id="KW-1185">Reference proteome</keyword>
<dbReference type="AlphaFoldDB" id="A0AAV0HTS4"/>
<name>A0AAV0HTS4_9ROSI</name>
<evidence type="ECO:0000313" key="1">
    <source>
        <dbReference type="EMBL" id="CAI0388671.1"/>
    </source>
</evidence>
<proteinExistence type="predicted"/>
<sequence>PITRVVGRRLCWILYHSLTRPLKRKPTHGLEVCTGPPYHVLERQRLILGVVEIRTHDLSVLGSDTMS</sequence>
<accession>A0AAV0HTS4</accession>
<protein>
    <submittedName>
        <fullName evidence="1">Uncharacterized protein</fullName>
    </submittedName>
</protein>
<gene>
    <name evidence="1" type="ORF">LITE_LOCUS5923</name>
</gene>
<dbReference type="EMBL" id="CAMGYJ010000003">
    <property type="protein sequence ID" value="CAI0388671.1"/>
    <property type="molecule type" value="Genomic_DNA"/>
</dbReference>
<organism evidence="1 2">
    <name type="scientific">Linum tenue</name>
    <dbReference type="NCBI Taxonomy" id="586396"/>
    <lineage>
        <taxon>Eukaryota</taxon>
        <taxon>Viridiplantae</taxon>
        <taxon>Streptophyta</taxon>
        <taxon>Embryophyta</taxon>
        <taxon>Tracheophyta</taxon>
        <taxon>Spermatophyta</taxon>
        <taxon>Magnoliopsida</taxon>
        <taxon>eudicotyledons</taxon>
        <taxon>Gunneridae</taxon>
        <taxon>Pentapetalae</taxon>
        <taxon>rosids</taxon>
        <taxon>fabids</taxon>
        <taxon>Malpighiales</taxon>
        <taxon>Linaceae</taxon>
        <taxon>Linum</taxon>
    </lineage>
</organism>